<dbReference type="EMBL" id="CAJVQC010067723">
    <property type="protein sequence ID" value="CAG8807468.1"/>
    <property type="molecule type" value="Genomic_DNA"/>
</dbReference>
<sequence length="324" mass="37272">LWVNYSLSTVHHFIIGIQSFGNTTFVRVRVNDVTKLCRTLSHLILQLPRTSLNWKKVVHGRAFGDGVYHSLQAATSASYAGASYHRYETGVWKNSMLVVQKCMALCEIVNRPSQFRSTNPHLVVQDENWITTRYLFVECLRDPSDPNNENEDEDWTPTYQPTPVVPLYNMTPSFTTSLSNSLSNVLINRRRDNTYITLDGQYYPMWFNNQPLQIPKRDFSIINNEIPKGSSVDETEEKNEDKFEVDEGDGFDLSLLPLPAESSKAATQRICRELRSIIHRQNDPSNDFGFIVNTEQLQSVYQWVVQLKDFDPTLPLAQDMARNK</sequence>
<reference evidence="1" key="1">
    <citation type="submission" date="2021-06" db="EMBL/GenBank/DDBJ databases">
        <authorList>
            <person name="Kallberg Y."/>
            <person name="Tangrot J."/>
            <person name="Rosling A."/>
        </authorList>
    </citation>
    <scope>NUCLEOTIDE SEQUENCE</scope>
    <source>
        <strain evidence="1">MA461A</strain>
    </source>
</reference>
<evidence type="ECO:0000313" key="2">
    <source>
        <dbReference type="Proteomes" id="UP000789920"/>
    </source>
</evidence>
<comment type="caution">
    <text evidence="1">The sequence shown here is derived from an EMBL/GenBank/DDBJ whole genome shotgun (WGS) entry which is preliminary data.</text>
</comment>
<gene>
    <name evidence="1" type="ORF">RPERSI_LOCUS22397</name>
</gene>
<dbReference type="Proteomes" id="UP000789920">
    <property type="component" value="Unassembled WGS sequence"/>
</dbReference>
<organism evidence="1 2">
    <name type="scientific">Racocetra persica</name>
    <dbReference type="NCBI Taxonomy" id="160502"/>
    <lineage>
        <taxon>Eukaryota</taxon>
        <taxon>Fungi</taxon>
        <taxon>Fungi incertae sedis</taxon>
        <taxon>Mucoromycota</taxon>
        <taxon>Glomeromycotina</taxon>
        <taxon>Glomeromycetes</taxon>
        <taxon>Diversisporales</taxon>
        <taxon>Gigasporaceae</taxon>
        <taxon>Racocetra</taxon>
    </lineage>
</organism>
<keyword evidence="2" id="KW-1185">Reference proteome</keyword>
<feature type="non-terminal residue" evidence="1">
    <location>
        <position position="324"/>
    </location>
</feature>
<accession>A0ACA9RSY7</accession>
<protein>
    <submittedName>
        <fullName evidence="1">30346_t:CDS:1</fullName>
    </submittedName>
</protein>
<name>A0ACA9RSY7_9GLOM</name>
<proteinExistence type="predicted"/>
<feature type="non-terminal residue" evidence="1">
    <location>
        <position position="1"/>
    </location>
</feature>
<evidence type="ECO:0000313" key="1">
    <source>
        <dbReference type="EMBL" id="CAG8807468.1"/>
    </source>
</evidence>